<proteinExistence type="predicted"/>
<keyword evidence="2" id="KW-1185">Reference proteome</keyword>
<name>A0A2I1H3E4_9GLOM</name>
<dbReference type="EMBL" id="LLXI01001376">
    <property type="protein sequence ID" value="PKY53393.1"/>
    <property type="molecule type" value="Genomic_DNA"/>
</dbReference>
<accession>A0A2I1H3E4</accession>
<comment type="caution">
    <text evidence="1">The sequence shown here is derived from an EMBL/GenBank/DDBJ whole genome shotgun (WGS) entry which is preliminary data.</text>
</comment>
<reference evidence="1 2" key="1">
    <citation type="submission" date="2015-10" db="EMBL/GenBank/DDBJ databases">
        <title>Genome analyses suggest a sexual origin of heterokaryosis in a supposedly ancient asexual fungus.</title>
        <authorList>
            <person name="Ropars J."/>
            <person name="Sedzielewska K."/>
            <person name="Noel J."/>
            <person name="Charron P."/>
            <person name="Farinelli L."/>
            <person name="Marton T."/>
            <person name="Kruger M."/>
            <person name="Pelin A."/>
            <person name="Brachmann A."/>
            <person name="Corradi N."/>
        </authorList>
    </citation>
    <scope>NUCLEOTIDE SEQUENCE [LARGE SCALE GENOMIC DNA]</scope>
    <source>
        <strain evidence="1 2">A4</strain>
    </source>
</reference>
<dbReference type="Proteomes" id="UP000234323">
    <property type="component" value="Unassembled WGS sequence"/>
</dbReference>
<gene>
    <name evidence="1" type="ORF">RhiirA4_471563</name>
</gene>
<organism evidence="1 2">
    <name type="scientific">Rhizophagus irregularis</name>
    <dbReference type="NCBI Taxonomy" id="588596"/>
    <lineage>
        <taxon>Eukaryota</taxon>
        <taxon>Fungi</taxon>
        <taxon>Fungi incertae sedis</taxon>
        <taxon>Mucoromycota</taxon>
        <taxon>Glomeromycotina</taxon>
        <taxon>Glomeromycetes</taxon>
        <taxon>Glomerales</taxon>
        <taxon>Glomeraceae</taxon>
        <taxon>Rhizophagus</taxon>
    </lineage>
</organism>
<sequence>MTKNSKTKIKALYNHSSEKTPSFSFSNFHWKNGQRASAENNDISKNDSGFSMPKTLACLFQKACRAKTCVIRAIQEEISYWYYYGKVYKERIKEIKNT</sequence>
<evidence type="ECO:0000313" key="1">
    <source>
        <dbReference type="EMBL" id="PKY53393.1"/>
    </source>
</evidence>
<evidence type="ECO:0000313" key="2">
    <source>
        <dbReference type="Proteomes" id="UP000234323"/>
    </source>
</evidence>
<dbReference type="AlphaFoldDB" id="A0A2I1H3E4"/>
<protein>
    <submittedName>
        <fullName evidence="1">Uncharacterized protein</fullName>
    </submittedName>
</protein>